<keyword evidence="1" id="KW-0677">Repeat</keyword>
<dbReference type="Pfam" id="PF12796">
    <property type="entry name" value="Ank_2"/>
    <property type="match status" value="1"/>
</dbReference>
<dbReference type="GO" id="GO:0000976">
    <property type="term" value="F:transcription cis-regulatory region binding"/>
    <property type="evidence" value="ECO:0007669"/>
    <property type="project" value="TreeGrafter"/>
</dbReference>
<dbReference type="InterPro" id="IPR050663">
    <property type="entry name" value="Ankyrin-SOCS_Box"/>
</dbReference>
<dbReference type="PANTHER" id="PTHR24193:SF121">
    <property type="entry name" value="ADA2A-CONTAINING COMPLEX COMPONENT 3, ISOFORM D"/>
    <property type="match status" value="1"/>
</dbReference>
<accession>A0A7S3KZU9</accession>
<dbReference type="InterPro" id="IPR002110">
    <property type="entry name" value="Ankyrin_rpt"/>
</dbReference>
<dbReference type="GO" id="GO:0004190">
    <property type="term" value="F:aspartic-type endopeptidase activity"/>
    <property type="evidence" value="ECO:0007669"/>
    <property type="project" value="InterPro"/>
</dbReference>
<evidence type="ECO:0000259" key="4">
    <source>
        <dbReference type="PROSITE" id="PS50175"/>
    </source>
</evidence>
<dbReference type="SMART" id="SM00248">
    <property type="entry name" value="ANK"/>
    <property type="match status" value="6"/>
</dbReference>
<dbReference type="GO" id="GO:0045944">
    <property type="term" value="P:positive regulation of transcription by RNA polymerase II"/>
    <property type="evidence" value="ECO:0007669"/>
    <property type="project" value="TreeGrafter"/>
</dbReference>
<dbReference type="AlphaFoldDB" id="A0A7S3KZU9"/>
<name>A0A7S3KZU9_9STRA</name>
<evidence type="ECO:0000256" key="2">
    <source>
        <dbReference type="ARBA" id="ARBA00023043"/>
    </source>
</evidence>
<organism evidence="5">
    <name type="scientific">Amphora coffeiformis</name>
    <dbReference type="NCBI Taxonomy" id="265554"/>
    <lineage>
        <taxon>Eukaryota</taxon>
        <taxon>Sar</taxon>
        <taxon>Stramenopiles</taxon>
        <taxon>Ochrophyta</taxon>
        <taxon>Bacillariophyta</taxon>
        <taxon>Bacillariophyceae</taxon>
        <taxon>Bacillariophycidae</taxon>
        <taxon>Thalassiophysales</taxon>
        <taxon>Catenulaceae</taxon>
        <taxon>Amphora</taxon>
    </lineage>
</organism>
<dbReference type="InterPro" id="IPR001995">
    <property type="entry name" value="Peptidase_A2_cat"/>
</dbReference>
<feature type="domain" description="Peptidase A2" evidence="4">
    <location>
        <begin position="260"/>
        <end position="341"/>
    </location>
</feature>
<evidence type="ECO:0000256" key="3">
    <source>
        <dbReference type="PROSITE-ProRule" id="PRU00023"/>
    </source>
</evidence>
<gene>
    <name evidence="5" type="ORF">ACOF00016_LOCUS2198</name>
</gene>
<dbReference type="GO" id="GO:0006508">
    <property type="term" value="P:proteolysis"/>
    <property type="evidence" value="ECO:0007669"/>
    <property type="project" value="InterPro"/>
</dbReference>
<dbReference type="PANTHER" id="PTHR24193">
    <property type="entry name" value="ANKYRIN REPEAT PROTEIN"/>
    <property type="match status" value="1"/>
</dbReference>
<evidence type="ECO:0000313" key="5">
    <source>
        <dbReference type="EMBL" id="CAE0404016.1"/>
    </source>
</evidence>
<protein>
    <recommendedName>
        <fullName evidence="4">Peptidase A2 domain-containing protein</fullName>
    </recommendedName>
</protein>
<feature type="repeat" description="ANK" evidence="3">
    <location>
        <begin position="243"/>
        <end position="275"/>
    </location>
</feature>
<dbReference type="GO" id="GO:0005634">
    <property type="term" value="C:nucleus"/>
    <property type="evidence" value="ECO:0007669"/>
    <property type="project" value="TreeGrafter"/>
</dbReference>
<sequence>MDISRIMIPIPELGTRGTQLHQACATGSAVEIQRCLKRHQSALTPIMNMLTEDGQTALWILARRQQPTSIDCWKALLLQRRELQLEADPNIPWHGQTLLQYLTARNDAAVVLLLLQEGRVQANVPCVCNVGPLDMALRNLNAPLVRALAAYGEHCTYGQHNLPIPLRLPLSQATASTWNALLDTMEAYLLHVEVNAVGADGNSLLHLCALIGQSWAMKYPRANQIVRLMLLAGTDLNQTCKRDGKTALMQALETENNNFASALIQAGADVTVIDNQRRTCVFFAQDTKLIIQLKARGVNLEGHCRQGRTPLLDSIAEGRRIVPLLLAGADVTACDVLGRSSLHYAVAARRVEEASILSQPDCLHALGLREYLERLAIVQLLLAHHANPTVRDKSGNLPFFSLSMCSSTFTLVHFTDYTLSLLYDMIQAAAGAGLFDHMPASPTL</sequence>
<dbReference type="SUPFAM" id="SSF48403">
    <property type="entry name" value="Ankyrin repeat"/>
    <property type="match status" value="2"/>
</dbReference>
<dbReference type="Gene3D" id="1.25.40.20">
    <property type="entry name" value="Ankyrin repeat-containing domain"/>
    <property type="match status" value="3"/>
</dbReference>
<keyword evidence="2 3" id="KW-0040">ANK repeat</keyword>
<reference evidence="5" key="1">
    <citation type="submission" date="2021-01" db="EMBL/GenBank/DDBJ databases">
        <authorList>
            <person name="Corre E."/>
            <person name="Pelletier E."/>
            <person name="Niang G."/>
            <person name="Scheremetjew M."/>
            <person name="Finn R."/>
            <person name="Kale V."/>
            <person name="Holt S."/>
            <person name="Cochrane G."/>
            <person name="Meng A."/>
            <person name="Brown T."/>
            <person name="Cohen L."/>
        </authorList>
    </citation>
    <scope>NUCLEOTIDE SEQUENCE</scope>
    <source>
        <strain evidence="5">CCMP127</strain>
    </source>
</reference>
<dbReference type="PROSITE" id="PS50175">
    <property type="entry name" value="ASP_PROT_RETROV"/>
    <property type="match status" value="1"/>
</dbReference>
<evidence type="ECO:0000256" key="1">
    <source>
        <dbReference type="ARBA" id="ARBA00022737"/>
    </source>
</evidence>
<proteinExistence type="predicted"/>
<dbReference type="PROSITE" id="PS50088">
    <property type="entry name" value="ANK_REPEAT"/>
    <property type="match status" value="1"/>
</dbReference>
<dbReference type="PROSITE" id="PS50297">
    <property type="entry name" value="ANK_REP_REGION"/>
    <property type="match status" value="1"/>
</dbReference>
<dbReference type="InterPro" id="IPR036770">
    <property type="entry name" value="Ankyrin_rpt-contain_sf"/>
</dbReference>
<dbReference type="EMBL" id="HBIM01002520">
    <property type="protein sequence ID" value="CAE0404016.1"/>
    <property type="molecule type" value="Transcribed_RNA"/>
</dbReference>